<dbReference type="Proteomes" id="UP000652427">
    <property type="component" value="Unassembled WGS sequence"/>
</dbReference>
<keyword evidence="1" id="KW-0812">Transmembrane</keyword>
<dbReference type="Gene3D" id="1.25.40.10">
    <property type="entry name" value="Tetratricopeptide repeat domain"/>
    <property type="match status" value="1"/>
</dbReference>
<dbReference type="Pfam" id="PF13676">
    <property type="entry name" value="TIR_2"/>
    <property type="match status" value="1"/>
</dbReference>
<evidence type="ECO:0000313" key="4">
    <source>
        <dbReference type="Proteomes" id="UP000652427"/>
    </source>
</evidence>
<accession>A0ABX2N676</accession>
<feature type="domain" description="TIR" evidence="2">
    <location>
        <begin position="17"/>
        <end position="150"/>
    </location>
</feature>
<evidence type="ECO:0000313" key="3">
    <source>
        <dbReference type="EMBL" id="NVD29036.1"/>
    </source>
</evidence>
<organism evidence="3 4">
    <name type="scientific">Parasphingorhabdus flavimaris</name>
    <dbReference type="NCBI Taxonomy" id="266812"/>
    <lineage>
        <taxon>Bacteria</taxon>
        <taxon>Pseudomonadati</taxon>
        <taxon>Pseudomonadota</taxon>
        <taxon>Alphaproteobacteria</taxon>
        <taxon>Sphingomonadales</taxon>
        <taxon>Sphingomonadaceae</taxon>
        <taxon>Parasphingorhabdus</taxon>
    </lineage>
</organism>
<keyword evidence="1" id="KW-1133">Transmembrane helix</keyword>
<keyword evidence="3" id="KW-0675">Receptor</keyword>
<dbReference type="SUPFAM" id="SSF52200">
    <property type="entry name" value="Toll/Interleukin receptor TIR domain"/>
    <property type="match status" value="1"/>
</dbReference>
<keyword evidence="4" id="KW-1185">Reference proteome</keyword>
<dbReference type="Gene3D" id="3.40.50.10140">
    <property type="entry name" value="Toll/interleukin-1 receptor homology (TIR) domain"/>
    <property type="match status" value="1"/>
</dbReference>
<gene>
    <name evidence="3" type="ORF">HUO14_14140</name>
</gene>
<reference evidence="3 4" key="1">
    <citation type="submission" date="2020-06" db="EMBL/GenBank/DDBJ databases">
        <authorList>
            <person name="Kim S.-J."/>
            <person name="Park S.-J."/>
        </authorList>
    </citation>
    <scope>NUCLEOTIDE SEQUENCE [LARGE SCALE GENOMIC DNA]</scope>
    <source>
        <strain evidence="3 4">SW-151</strain>
    </source>
</reference>
<feature type="transmembrane region" description="Helical" evidence="1">
    <location>
        <begin position="183"/>
        <end position="205"/>
    </location>
</feature>
<evidence type="ECO:0000259" key="2">
    <source>
        <dbReference type="Pfam" id="PF13676"/>
    </source>
</evidence>
<name>A0ABX2N676_9SPHN</name>
<dbReference type="SUPFAM" id="SSF48452">
    <property type="entry name" value="TPR-like"/>
    <property type="match status" value="1"/>
</dbReference>
<dbReference type="InterPro" id="IPR011990">
    <property type="entry name" value="TPR-like_helical_dom_sf"/>
</dbReference>
<dbReference type="InterPro" id="IPR035897">
    <property type="entry name" value="Toll_tir_struct_dom_sf"/>
</dbReference>
<proteinExistence type="predicted"/>
<dbReference type="InterPro" id="IPR000157">
    <property type="entry name" value="TIR_dom"/>
</dbReference>
<protein>
    <submittedName>
        <fullName evidence="3">Toll/interleukin-1 receptor domain-containing protein</fullName>
    </submittedName>
</protein>
<evidence type="ECO:0000256" key="1">
    <source>
        <dbReference type="SAM" id="Phobius"/>
    </source>
</evidence>
<keyword evidence="1" id="KW-0472">Membrane</keyword>
<comment type="caution">
    <text evidence="3">The sequence shown here is derived from an EMBL/GenBank/DDBJ whole genome shotgun (WGS) entry which is preliminary data.</text>
</comment>
<dbReference type="RefSeq" id="WP_176280473.1">
    <property type="nucleotide sequence ID" value="NZ_JABWMH010000004.1"/>
</dbReference>
<dbReference type="EMBL" id="JABWMH010000004">
    <property type="protein sequence ID" value="NVD29036.1"/>
    <property type="molecule type" value="Genomic_DNA"/>
</dbReference>
<sequence length="512" mass="57323">MADTEKSDPHAAHFRAFVSYSHADAAVAQKLHRKIETYRLPAHLRDRKASAPDDGRLGRIFRDREDLPAAADLSESVKRALAGSQALIVICSPDARASIWVAREIALFRALHPGRPVLAALVRGEPEEAFPESLLEGAEPLAADLRKEGDGWRLGFLKIVAGIAEVPLDALVQRDASRRIRRVMAVTGGALVALLVMIGMTIFAIQSRNEAQRQQAEAEGLVEYMLTDLREKMDDVGRLEIMDSVNKRAMDHYSQQDELSPLQASILRLMAEDDERRGDSESALTKYRKGLRITETLLLAEPENSKRQLDHAQSRNAIGGWYEHQGQFTKALAHYNESLKLVQAIDKGSADAAKLLQESSYSNANLCSSYLLQGRDVQRAKMHCQKALDQAEQLTKLRPESHTARLDLAIRYAWLADADIALDNVEEGLKMLASHIRIIDEIVASEPANRHWQEQQMRSYAGYAMRLAEHEEMVASGEYVELATTLAEELEAHDPTNEEWSKWLKSLSKMQH</sequence>